<feature type="compositionally biased region" description="Polar residues" evidence="1">
    <location>
        <begin position="286"/>
        <end position="297"/>
    </location>
</feature>
<accession>A0A511KAA8</accession>
<dbReference type="SUPFAM" id="SSF63491">
    <property type="entry name" value="BAG domain"/>
    <property type="match status" value="1"/>
</dbReference>
<dbReference type="Pfam" id="PF02179">
    <property type="entry name" value="BAG"/>
    <property type="match status" value="1"/>
</dbReference>
<evidence type="ECO:0000259" key="2">
    <source>
        <dbReference type="PROSITE" id="PS51035"/>
    </source>
</evidence>
<evidence type="ECO:0000256" key="1">
    <source>
        <dbReference type="SAM" id="MobiDB-lite"/>
    </source>
</evidence>
<feature type="region of interest" description="Disordered" evidence="1">
    <location>
        <begin position="350"/>
        <end position="523"/>
    </location>
</feature>
<dbReference type="EMBL" id="BJWK01000003">
    <property type="protein sequence ID" value="GEM07269.1"/>
    <property type="molecule type" value="Genomic_DNA"/>
</dbReference>
<proteinExistence type="predicted"/>
<feature type="domain" description="BAG" evidence="2">
    <location>
        <begin position="321"/>
        <end position="358"/>
    </location>
</feature>
<feature type="compositionally biased region" description="Pro residues" evidence="1">
    <location>
        <begin position="213"/>
        <end position="230"/>
    </location>
</feature>
<sequence length="578" mass="62024">MFASTSSPFAVYQQQLEYAVYVAAQQHQQQQEEARRQRLHQQRQAEMAFAAAVEPERRRQRRLAIERLVAAQEAERRRHLQEEQARQRAIEEALAYRAALAAEVGRRRAVIEAAHRAVYVAREQQRRRQEFEMEQRRRAVEARRARQRQLPVSQALLEVLIELAIPALEAEAAAALPRVDKGASVPTPSPRPSDKPAPAPAAPEPASSTSEPVPSPSTSPSPAAVPPSTTPKPAEAVDEPAPAPSAEETSEATSGVDRQSALDAISALRADLESHQSAFVSPPELTFQSSMAPDSTPSTPPLSYGKSNTAFLAYEDYLVSLLSKIDAIESHGDEAVKQARKDLVRHVEKELDRLDELKDVEWERQSQRSSAVASPTHSDVEEEIAQPQASSGSTGHKMESNAPAVDAAADYASPETVSPSTEPIDQPTATSPEPADEPTEPAERSTTTVPTSSDADDASAAPSTGAPSSSRPSPPRPGSGPIITAFAGVALPSIFDAPPPSPSTLTPDERLAGEANESAELDEQDKAVVGEVIEQAASLDPALAPLDKSTVGNEQEQTEATKEDTPPSEADTEEFVVV</sequence>
<feature type="compositionally biased region" description="Low complexity" evidence="1">
    <location>
        <begin position="244"/>
        <end position="254"/>
    </location>
</feature>
<feature type="compositionally biased region" description="Polar residues" evidence="1">
    <location>
        <begin position="367"/>
        <end position="377"/>
    </location>
</feature>
<feature type="compositionally biased region" description="Basic and acidic residues" evidence="1">
    <location>
        <begin position="350"/>
        <end position="366"/>
    </location>
</feature>
<dbReference type="InterPro" id="IPR036533">
    <property type="entry name" value="BAG_dom_sf"/>
</dbReference>
<dbReference type="PROSITE" id="PS51035">
    <property type="entry name" value="BAG"/>
    <property type="match status" value="1"/>
</dbReference>
<feature type="compositionally biased region" description="Pro residues" evidence="1">
    <location>
        <begin position="187"/>
        <end position="203"/>
    </location>
</feature>
<feature type="region of interest" description="Disordered" evidence="1">
    <location>
        <begin position="177"/>
        <end position="260"/>
    </location>
</feature>
<gene>
    <name evidence="3" type="ORF">Rt10032_c03g1286</name>
</gene>
<reference evidence="3 4" key="1">
    <citation type="submission" date="2019-07" db="EMBL/GenBank/DDBJ databases">
        <title>Rhodotorula toruloides NBRC10032 genome sequencing.</title>
        <authorList>
            <person name="Shida Y."/>
            <person name="Takaku H."/>
            <person name="Ogasawara W."/>
            <person name="Mori K."/>
        </authorList>
    </citation>
    <scope>NUCLEOTIDE SEQUENCE [LARGE SCALE GENOMIC DNA]</scope>
    <source>
        <strain evidence="3 4">NBRC10032</strain>
    </source>
</reference>
<feature type="compositionally biased region" description="Low complexity" evidence="1">
    <location>
        <begin position="445"/>
        <end position="471"/>
    </location>
</feature>
<name>A0A511KAA8_RHOTO</name>
<feature type="compositionally biased region" description="Low complexity" evidence="1">
    <location>
        <begin position="402"/>
        <end position="412"/>
    </location>
</feature>
<dbReference type="OrthoDB" id="2530451at2759"/>
<comment type="caution">
    <text evidence="3">The sequence shown here is derived from an EMBL/GenBank/DDBJ whole genome shotgun (WGS) entry which is preliminary data.</text>
</comment>
<dbReference type="GO" id="GO:0051087">
    <property type="term" value="F:protein-folding chaperone binding"/>
    <property type="evidence" value="ECO:0007669"/>
    <property type="project" value="InterPro"/>
</dbReference>
<feature type="region of interest" description="Disordered" evidence="1">
    <location>
        <begin position="273"/>
        <end position="305"/>
    </location>
</feature>
<protein>
    <submittedName>
        <fullName evidence="3">Bcl-2 associated athanogene 3-like protein</fullName>
    </submittedName>
</protein>
<dbReference type="AlphaFoldDB" id="A0A511KAA8"/>
<organism evidence="3 4">
    <name type="scientific">Rhodotorula toruloides</name>
    <name type="common">Yeast</name>
    <name type="synonym">Rhodosporidium toruloides</name>
    <dbReference type="NCBI Taxonomy" id="5286"/>
    <lineage>
        <taxon>Eukaryota</taxon>
        <taxon>Fungi</taxon>
        <taxon>Dikarya</taxon>
        <taxon>Basidiomycota</taxon>
        <taxon>Pucciniomycotina</taxon>
        <taxon>Microbotryomycetes</taxon>
        <taxon>Sporidiobolales</taxon>
        <taxon>Sporidiobolaceae</taxon>
        <taxon>Rhodotorula</taxon>
    </lineage>
</organism>
<dbReference type="InterPro" id="IPR003103">
    <property type="entry name" value="BAG_domain"/>
</dbReference>
<feature type="region of interest" description="Disordered" evidence="1">
    <location>
        <begin position="539"/>
        <end position="578"/>
    </location>
</feature>
<evidence type="ECO:0000313" key="3">
    <source>
        <dbReference type="EMBL" id="GEM07269.1"/>
    </source>
</evidence>
<dbReference type="Proteomes" id="UP000321518">
    <property type="component" value="Unassembled WGS sequence"/>
</dbReference>
<dbReference type="Gene3D" id="1.20.58.120">
    <property type="entry name" value="BAG domain"/>
    <property type="match status" value="1"/>
</dbReference>
<evidence type="ECO:0000313" key="4">
    <source>
        <dbReference type="Proteomes" id="UP000321518"/>
    </source>
</evidence>